<dbReference type="InterPro" id="IPR010290">
    <property type="entry name" value="TM_effector"/>
</dbReference>
<dbReference type="SUPFAM" id="SSF103473">
    <property type="entry name" value="MFS general substrate transporter"/>
    <property type="match status" value="1"/>
</dbReference>
<sequence>MLLVTRLQHIKEWLIELVPNNKTALTSIFESLQYRNYRLYFNGQIISLIGTSMQQVAMSWLVYRLTGSIMLLGTVAFLTQIPSLFVSPLMGVVNDRFDRKKLLILTQVLSMIQALIMAALVLTNNVRIIHILILSVFLGLINSLDAPVRQAFYTKLVPAKVLGNAIALNSATFNCTKLIGPTIGGILIALVGEGICFLINGISFIGVIIALMHIQTKHRQTSVADGNIWNELKEGFNYSIGFLPIRSILIFIVVLALLSFPFPMMLPAFVKSELHGQSDLYGYFIAATGIGSLISTLYLAARKSVLGLAKIVMFACGIQGISLIAFSLTHTVWLSLIICFFIGFSYIACLASCNTLIQSLTDEDKRGRVMSYYTMAFLGFTPIGCLLQGYAAERAGLSTIYLICGILVFLTAVVFGYYRPAIRKASRPIYVKKGIITEIAYGLQSSKN</sequence>
<feature type="transmembrane region" description="Helical" evidence="7">
    <location>
        <begin position="280"/>
        <end position="301"/>
    </location>
</feature>
<dbReference type="Proteomes" id="UP000076586">
    <property type="component" value="Unassembled WGS sequence"/>
</dbReference>
<dbReference type="InterPro" id="IPR036259">
    <property type="entry name" value="MFS_trans_sf"/>
</dbReference>
<evidence type="ECO:0000256" key="5">
    <source>
        <dbReference type="ARBA" id="ARBA00022989"/>
    </source>
</evidence>
<keyword evidence="3" id="KW-1003">Cell membrane</keyword>
<dbReference type="PANTHER" id="PTHR23513">
    <property type="entry name" value="INTEGRAL MEMBRANE EFFLUX PROTEIN-RELATED"/>
    <property type="match status" value="1"/>
</dbReference>
<feature type="transmembrane region" description="Helical" evidence="7">
    <location>
        <begin position="69"/>
        <end position="90"/>
    </location>
</feature>
<comment type="subcellular location">
    <subcellularLocation>
        <location evidence="1">Cell membrane</location>
        <topology evidence="1">Multi-pass membrane protein</topology>
    </subcellularLocation>
</comment>
<dbReference type="PANTHER" id="PTHR23513:SF11">
    <property type="entry name" value="STAPHYLOFERRIN A TRANSPORTER"/>
    <property type="match status" value="1"/>
</dbReference>
<feature type="transmembrane region" description="Helical" evidence="7">
    <location>
        <begin position="369"/>
        <end position="391"/>
    </location>
</feature>
<dbReference type="EMBL" id="BDCR01000004">
    <property type="protein sequence ID" value="GAT63884.1"/>
    <property type="molecule type" value="Genomic_DNA"/>
</dbReference>
<evidence type="ECO:0000256" key="1">
    <source>
        <dbReference type="ARBA" id="ARBA00004651"/>
    </source>
</evidence>
<keyword evidence="4 7" id="KW-0812">Transmembrane</keyword>
<dbReference type="GO" id="GO:0005886">
    <property type="term" value="C:plasma membrane"/>
    <property type="evidence" value="ECO:0007669"/>
    <property type="project" value="UniProtKB-SubCell"/>
</dbReference>
<feature type="transmembrane region" description="Helical" evidence="7">
    <location>
        <begin position="397"/>
        <end position="418"/>
    </location>
</feature>
<comment type="caution">
    <text evidence="9">The sequence shown here is derived from an EMBL/GenBank/DDBJ whole genome shotgun (WGS) entry which is preliminary data.</text>
</comment>
<keyword evidence="10" id="KW-1185">Reference proteome</keyword>
<dbReference type="InterPro" id="IPR020846">
    <property type="entry name" value="MFS_dom"/>
</dbReference>
<name>A0A161L941_9BACT</name>
<dbReference type="AlphaFoldDB" id="A0A161L941"/>
<keyword evidence="2" id="KW-0813">Transport</keyword>
<keyword evidence="5 7" id="KW-1133">Transmembrane helix</keyword>
<evidence type="ECO:0000313" key="10">
    <source>
        <dbReference type="Proteomes" id="UP000076586"/>
    </source>
</evidence>
<evidence type="ECO:0000256" key="6">
    <source>
        <dbReference type="ARBA" id="ARBA00023136"/>
    </source>
</evidence>
<feature type="transmembrane region" description="Helical" evidence="7">
    <location>
        <begin position="332"/>
        <end position="357"/>
    </location>
</feature>
<evidence type="ECO:0000256" key="4">
    <source>
        <dbReference type="ARBA" id="ARBA00022692"/>
    </source>
</evidence>
<dbReference type="RefSeq" id="WP_068705482.1">
    <property type="nucleotide sequence ID" value="NZ_BDCR01000004.1"/>
</dbReference>
<accession>A0A161L941</accession>
<proteinExistence type="predicted"/>
<feature type="transmembrane region" description="Helical" evidence="7">
    <location>
        <begin position="308"/>
        <end position="326"/>
    </location>
</feature>
<dbReference type="GO" id="GO:0022857">
    <property type="term" value="F:transmembrane transporter activity"/>
    <property type="evidence" value="ECO:0007669"/>
    <property type="project" value="InterPro"/>
</dbReference>
<keyword evidence="6 7" id="KW-0472">Membrane</keyword>
<organism evidence="9 10">
    <name type="scientific">Paludibacter jiangxiensis</name>
    <dbReference type="NCBI Taxonomy" id="681398"/>
    <lineage>
        <taxon>Bacteria</taxon>
        <taxon>Pseudomonadati</taxon>
        <taxon>Bacteroidota</taxon>
        <taxon>Bacteroidia</taxon>
        <taxon>Bacteroidales</taxon>
        <taxon>Paludibacteraceae</taxon>
        <taxon>Paludibacter</taxon>
    </lineage>
</organism>
<feature type="transmembrane region" description="Helical" evidence="7">
    <location>
        <begin position="186"/>
        <end position="214"/>
    </location>
</feature>
<feature type="transmembrane region" description="Helical" evidence="7">
    <location>
        <begin position="102"/>
        <end position="122"/>
    </location>
</feature>
<evidence type="ECO:0000313" key="9">
    <source>
        <dbReference type="EMBL" id="GAT63884.1"/>
    </source>
</evidence>
<evidence type="ECO:0000256" key="2">
    <source>
        <dbReference type="ARBA" id="ARBA00022448"/>
    </source>
</evidence>
<evidence type="ECO:0000256" key="3">
    <source>
        <dbReference type="ARBA" id="ARBA00022475"/>
    </source>
</evidence>
<dbReference type="STRING" id="681398.PJIAN_4426"/>
<protein>
    <submittedName>
        <fullName evidence="9">Predicted arabinose efflux permease, MFS family</fullName>
    </submittedName>
</protein>
<dbReference type="Pfam" id="PF05977">
    <property type="entry name" value="MFS_3"/>
    <property type="match status" value="1"/>
</dbReference>
<reference evidence="10" key="1">
    <citation type="submission" date="2016-04" db="EMBL/GenBank/DDBJ databases">
        <title>Draft genome sequence of Paludibacter jiangxiensis strain NM7.</title>
        <authorList>
            <person name="Qiu Y."/>
            <person name="Matsuura N."/>
            <person name="Ohashi A."/>
            <person name="Tourlousse M.D."/>
            <person name="Sekiguchi Y."/>
        </authorList>
    </citation>
    <scope>NUCLEOTIDE SEQUENCE [LARGE SCALE GENOMIC DNA]</scope>
    <source>
        <strain evidence="10">NM7</strain>
    </source>
</reference>
<dbReference type="CDD" id="cd06173">
    <property type="entry name" value="MFS_MefA_like"/>
    <property type="match status" value="1"/>
</dbReference>
<reference evidence="10" key="2">
    <citation type="journal article" date="2017" name="Genome Announc.">
        <title>Draft genome sequence of Paludibacter jiangxiensis NM7(T), a propionate-producing fermentative bacterium.</title>
        <authorList>
            <person name="Qiu Y.-L."/>
            <person name="Tourlousse D.M."/>
            <person name="Matsuura N."/>
            <person name="Ohashi A."/>
            <person name="Sekiguchi Y."/>
        </authorList>
    </citation>
    <scope>NUCLEOTIDE SEQUENCE [LARGE SCALE GENOMIC DNA]</scope>
    <source>
        <strain evidence="10">NM7</strain>
    </source>
</reference>
<feature type="transmembrane region" description="Helical" evidence="7">
    <location>
        <begin position="235"/>
        <end position="260"/>
    </location>
</feature>
<dbReference type="PROSITE" id="PS50850">
    <property type="entry name" value="MFS"/>
    <property type="match status" value="1"/>
</dbReference>
<feature type="transmembrane region" description="Helical" evidence="7">
    <location>
        <begin position="128"/>
        <end position="149"/>
    </location>
</feature>
<dbReference type="Gene3D" id="1.20.1250.20">
    <property type="entry name" value="MFS general substrate transporter like domains"/>
    <property type="match status" value="1"/>
</dbReference>
<gene>
    <name evidence="9" type="ORF">PJIAN_4426</name>
</gene>
<evidence type="ECO:0000256" key="7">
    <source>
        <dbReference type="SAM" id="Phobius"/>
    </source>
</evidence>
<feature type="domain" description="Major facilitator superfamily (MFS) profile" evidence="8">
    <location>
        <begin position="36"/>
        <end position="423"/>
    </location>
</feature>
<evidence type="ECO:0000259" key="8">
    <source>
        <dbReference type="PROSITE" id="PS50850"/>
    </source>
</evidence>